<sequence>MTVKDLDRISVYGSGDVISSDFVTDTTIVITIDGSGDVKL</sequence>
<dbReference type="AlphaFoldDB" id="X0ZNY3"/>
<feature type="non-terminal residue" evidence="1">
    <location>
        <position position="40"/>
    </location>
</feature>
<dbReference type="EMBL" id="BART01003672">
    <property type="protein sequence ID" value="GAG59777.1"/>
    <property type="molecule type" value="Genomic_DNA"/>
</dbReference>
<dbReference type="Gene3D" id="2.160.20.120">
    <property type="match status" value="1"/>
</dbReference>
<gene>
    <name evidence="1" type="ORF">S01H4_09887</name>
</gene>
<reference evidence="1" key="1">
    <citation type="journal article" date="2014" name="Front. Microbiol.">
        <title>High frequency of phylogenetically diverse reductive dehalogenase-homologous genes in deep subseafloor sedimentary metagenomes.</title>
        <authorList>
            <person name="Kawai M."/>
            <person name="Futagami T."/>
            <person name="Toyoda A."/>
            <person name="Takaki Y."/>
            <person name="Nishi S."/>
            <person name="Hori S."/>
            <person name="Arai W."/>
            <person name="Tsubouchi T."/>
            <person name="Morono Y."/>
            <person name="Uchiyama I."/>
            <person name="Ito T."/>
            <person name="Fujiyama A."/>
            <person name="Inagaki F."/>
            <person name="Takami H."/>
        </authorList>
    </citation>
    <scope>NUCLEOTIDE SEQUENCE</scope>
    <source>
        <strain evidence="1">Expedition CK06-06</strain>
    </source>
</reference>
<organism evidence="1">
    <name type="scientific">marine sediment metagenome</name>
    <dbReference type="NCBI Taxonomy" id="412755"/>
    <lineage>
        <taxon>unclassified sequences</taxon>
        <taxon>metagenomes</taxon>
        <taxon>ecological metagenomes</taxon>
    </lineage>
</organism>
<accession>X0ZNY3</accession>
<proteinExistence type="predicted"/>
<evidence type="ECO:0000313" key="1">
    <source>
        <dbReference type="EMBL" id="GAG59777.1"/>
    </source>
</evidence>
<protein>
    <submittedName>
        <fullName evidence="1">Uncharacterized protein</fullName>
    </submittedName>
</protein>
<comment type="caution">
    <text evidence="1">The sequence shown here is derived from an EMBL/GenBank/DDBJ whole genome shotgun (WGS) entry which is preliminary data.</text>
</comment>
<name>X0ZNY3_9ZZZZ</name>